<keyword evidence="1" id="KW-0732">Signal</keyword>
<name>A0A327JUR5_9HYPH</name>
<keyword evidence="3" id="KW-1185">Reference proteome</keyword>
<feature type="signal peptide" evidence="1">
    <location>
        <begin position="1"/>
        <end position="17"/>
    </location>
</feature>
<comment type="caution">
    <text evidence="2">The sequence shown here is derived from an EMBL/GenBank/DDBJ whole genome shotgun (WGS) entry which is preliminary data.</text>
</comment>
<dbReference type="AlphaFoldDB" id="A0A327JUR5"/>
<dbReference type="RefSeq" id="WP_111434659.1">
    <property type="nucleotide sequence ID" value="NZ_JACIGG010000008.1"/>
</dbReference>
<sequence length="154" mass="16489">MRTVVLLIAIVSCVANVIPGNAKSINDPSAQFNVEHTNGGGEIPLVDVDPQSTLKPASLPGTIEPLSEPSETARPFSGLWHGQWEGTLDMYLTIVAEDEKGILAFYSWGANAITHSPGMRYIRGVVYIDTLLLPGKGVSMSFQPQPDGTHCCPV</sequence>
<dbReference type="EMBL" id="NPEV01000024">
    <property type="protein sequence ID" value="RAI26958.1"/>
    <property type="molecule type" value="Genomic_DNA"/>
</dbReference>
<reference evidence="2 3" key="1">
    <citation type="submission" date="2017-07" db="EMBL/GenBank/DDBJ databases">
        <title>Draft Genome Sequences of Select Purple Nonsulfur Bacteria.</title>
        <authorList>
            <person name="Lasarre B."/>
            <person name="Mckinlay J.B."/>
        </authorList>
    </citation>
    <scope>NUCLEOTIDE SEQUENCE [LARGE SCALE GENOMIC DNA]</scope>
    <source>
        <strain evidence="2 3">DSM 11290</strain>
    </source>
</reference>
<protein>
    <submittedName>
        <fullName evidence="2">Uncharacterized protein</fullName>
    </submittedName>
</protein>
<evidence type="ECO:0000313" key="3">
    <source>
        <dbReference type="Proteomes" id="UP000249299"/>
    </source>
</evidence>
<organism evidence="2 3">
    <name type="scientific">Rhodobium orientis</name>
    <dbReference type="NCBI Taxonomy" id="34017"/>
    <lineage>
        <taxon>Bacteria</taxon>
        <taxon>Pseudomonadati</taxon>
        <taxon>Pseudomonadota</taxon>
        <taxon>Alphaproteobacteria</taxon>
        <taxon>Hyphomicrobiales</taxon>
        <taxon>Rhodobiaceae</taxon>
        <taxon>Rhodobium</taxon>
    </lineage>
</organism>
<evidence type="ECO:0000256" key="1">
    <source>
        <dbReference type="SAM" id="SignalP"/>
    </source>
</evidence>
<accession>A0A327JUR5</accession>
<dbReference type="Proteomes" id="UP000249299">
    <property type="component" value="Unassembled WGS sequence"/>
</dbReference>
<proteinExistence type="predicted"/>
<evidence type="ECO:0000313" key="2">
    <source>
        <dbReference type="EMBL" id="RAI26958.1"/>
    </source>
</evidence>
<gene>
    <name evidence="2" type="ORF">CH339_12280</name>
</gene>
<feature type="chain" id="PRO_5016287541" evidence="1">
    <location>
        <begin position="18"/>
        <end position="154"/>
    </location>
</feature>